<reference evidence="3" key="1">
    <citation type="submission" date="2025-08" db="UniProtKB">
        <authorList>
            <consortium name="RefSeq"/>
        </authorList>
    </citation>
    <scope>IDENTIFICATION</scope>
    <source>
        <tissue evidence="3">Silk gland</tissue>
    </source>
</reference>
<dbReference type="SUPFAM" id="SSF100910">
    <property type="entry name" value="Chemosensory protein Csp2"/>
    <property type="match status" value="1"/>
</dbReference>
<protein>
    <submittedName>
        <fullName evidence="3">Ejaculatory bulb-specific protein 3-like</fullName>
    </submittedName>
</protein>
<keyword evidence="2" id="KW-1185">Reference proteome</keyword>
<dbReference type="InterPro" id="IPR005055">
    <property type="entry name" value="A10/PebIII"/>
</dbReference>
<dbReference type="PANTHER" id="PTHR11257">
    <property type="entry name" value="CHEMOSENSORY PROTEIN-RELATED"/>
    <property type="match status" value="1"/>
</dbReference>
<dbReference type="Proteomes" id="UP000504629">
    <property type="component" value="Unplaced"/>
</dbReference>
<organism evidence="2 3">
    <name type="scientific">Bombyx mandarina</name>
    <name type="common">Wild silk moth</name>
    <name type="synonym">Wild silkworm</name>
    <dbReference type="NCBI Taxonomy" id="7092"/>
    <lineage>
        <taxon>Eukaryota</taxon>
        <taxon>Metazoa</taxon>
        <taxon>Ecdysozoa</taxon>
        <taxon>Arthropoda</taxon>
        <taxon>Hexapoda</taxon>
        <taxon>Insecta</taxon>
        <taxon>Pterygota</taxon>
        <taxon>Neoptera</taxon>
        <taxon>Endopterygota</taxon>
        <taxon>Lepidoptera</taxon>
        <taxon>Glossata</taxon>
        <taxon>Ditrysia</taxon>
        <taxon>Bombycoidea</taxon>
        <taxon>Bombycidae</taxon>
        <taxon>Bombycinae</taxon>
        <taxon>Bombyx</taxon>
    </lineage>
</organism>
<dbReference type="OrthoDB" id="7274644at2759"/>
<evidence type="ECO:0000313" key="3">
    <source>
        <dbReference type="RefSeq" id="XP_028028208.1"/>
    </source>
</evidence>
<evidence type="ECO:0000313" key="2">
    <source>
        <dbReference type="Proteomes" id="UP000504629"/>
    </source>
</evidence>
<feature type="transmembrane region" description="Helical" evidence="1">
    <location>
        <begin position="12"/>
        <end position="32"/>
    </location>
</feature>
<dbReference type="RefSeq" id="XP_028028208.1">
    <property type="nucleotide sequence ID" value="XM_028172407.1"/>
</dbReference>
<dbReference type="InterPro" id="IPR036682">
    <property type="entry name" value="OS_D_A10/PebIII_sf"/>
</dbReference>
<dbReference type="GeneID" id="114241545"/>
<proteinExistence type="predicted"/>
<dbReference type="PANTHER" id="PTHR11257:SF13">
    <property type="entry name" value="GEO07322P1"/>
    <property type="match status" value="1"/>
</dbReference>
<name>A0A6J2JFZ0_BOMMA</name>
<dbReference type="KEGG" id="bman:114241545"/>
<evidence type="ECO:0000256" key="1">
    <source>
        <dbReference type="SAM" id="Phobius"/>
    </source>
</evidence>
<keyword evidence="1" id="KW-0812">Transmembrane</keyword>
<dbReference type="Gene3D" id="1.10.2080.10">
    <property type="entry name" value="Insect odorant-binding protein A10/Ejaculatory bulb-specific protein 3"/>
    <property type="match status" value="1"/>
</dbReference>
<accession>A0A6J2JFZ0</accession>
<sequence>MTLMTNAIFIKRNHYIFCFNDIIIIVDFLLSYQYKYCVRADENIVFCGRRYPIYYILQPRNMNNLLIAIFALTLPFSIWCYDEKYDKIDVDKILSDDKLFTDYINCMLDKGPCEVEYSSEFKELLPEVIATSCAKCTPIQKTGLRKTVKALSVKRPDDFSQFRAKYDPKGEYEKQFAAFVVATD</sequence>
<keyword evidence="1" id="KW-0472">Membrane</keyword>
<gene>
    <name evidence="3" type="primary">LOC114241545</name>
</gene>
<dbReference type="AlphaFoldDB" id="A0A6J2JFZ0"/>
<keyword evidence="1" id="KW-1133">Transmembrane helix</keyword>
<dbReference type="Pfam" id="PF03392">
    <property type="entry name" value="OS-D"/>
    <property type="match status" value="1"/>
</dbReference>
<feature type="transmembrane region" description="Helical" evidence="1">
    <location>
        <begin position="62"/>
        <end position="81"/>
    </location>
</feature>